<reference evidence="1 2" key="1">
    <citation type="submission" date="2018-12" db="EMBL/GenBank/DDBJ databases">
        <authorList>
            <consortium name="Pathogen Informatics"/>
        </authorList>
    </citation>
    <scope>NUCLEOTIDE SEQUENCE [LARGE SCALE GENOMIC DNA]</scope>
    <source>
        <strain evidence="1 2">NCTC9695</strain>
    </source>
</reference>
<name>A0A3S4HLH4_CHRVL</name>
<dbReference type="SUPFAM" id="SSF50956">
    <property type="entry name" value="Thermostable phytase (3-phytase)"/>
    <property type="match status" value="1"/>
</dbReference>
<gene>
    <name evidence="1" type="ORF">NCTC9695_02643</name>
</gene>
<evidence type="ECO:0000313" key="1">
    <source>
        <dbReference type="EMBL" id="VEB42200.1"/>
    </source>
</evidence>
<sequence>MLWLLLVDYQTTKAIGAASQLVSVPAKVGVKVSDCKFTAAPQAMSMALRDRALYVGDSKGRVHRVDTSSLGRSLQTLATLDAPALLLHMAVDGGGYLWVANAVAKACCTYCRPAAR</sequence>
<evidence type="ECO:0000313" key="2">
    <source>
        <dbReference type="Proteomes" id="UP000275777"/>
    </source>
</evidence>
<organism evidence="1 2">
    <name type="scientific">Chromobacterium violaceum</name>
    <dbReference type="NCBI Taxonomy" id="536"/>
    <lineage>
        <taxon>Bacteria</taxon>
        <taxon>Pseudomonadati</taxon>
        <taxon>Pseudomonadota</taxon>
        <taxon>Betaproteobacteria</taxon>
        <taxon>Neisseriales</taxon>
        <taxon>Chromobacteriaceae</taxon>
        <taxon>Chromobacterium</taxon>
    </lineage>
</organism>
<dbReference type="Proteomes" id="UP000275777">
    <property type="component" value="Chromosome"/>
</dbReference>
<proteinExistence type="predicted"/>
<accession>A0A3S4HLH4</accession>
<dbReference type="EMBL" id="LR134182">
    <property type="protein sequence ID" value="VEB42200.1"/>
    <property type="molecule type" value="Genomic_DNA"/>
</dbReference>
<evidence type="ECO:0008006" key="3">
    <source>
        <dbReference type="Google" id="ProtNLM"/>
    </source>
</evidence>
<protein>
    <recommendedName>
        <fullName evidence="3">Streptogramin lyase</fullName>
    </recommendedName>
</protein>
<dbReference type="AlphaFoldDB" id="A0A3S4HLH4"/>